<dbReference type="AlphaFoldDB" id="A0A4Q4KH56"/>
<evidence type="ECO:0008006" key="3">
    <source>
        <dbReference type="Google" id="ProtNLM"/>
    </source>
</evidence>
<dbReference type="RefSeq" id="WP_130094768.1">
    <property type="nucleotide sequence ID" value="NZ_SETE01000007.1"/>
</dbReference>
<reference evidence="1 2" key="1">
    <citation type="submission" date="2019-02" db="EMBL/GenBank/DDBJ databases">
        <title>Genome sequence of the sea-ice species Brumimicrobium glaciale.</title>
        <authorList>
            <person name="Bowman J.P."/>
        </authorList>
    </citation>
    <scope>NUCLEOTIDE SEQUENCE [LARGE SCALE GENOMIC DNA]</scope>
    <source>
        <strain evidence="1 2">IC156</strain>
    </source>
</reference>
<dbReference type="Proteomes" id="UP000293952">
    <property type="component" value="Unassembled WGS sequence"/>
</dbReference>
<dbReference type="EMBL" id="SETE01000007">
    <property type="protein sequence ID" value="RYM32080.1"/>
    <property type="molecule type" value="Genomic_DNA"/>
</dbReference>
<sequence length="144" mass="16652">MKNVVFIISLLLLSSCINENTLHSSFPIQLLHGNSAKVWVLTKSSDPNDRNVAAMNNYRKSFIFYSNKRFRDQELIHLGSNEGFKGKYTVNNYPNNDIVLNLNYSDGSVYYFRINTIGNQTMTLQDINHEEIIWEFTSLKPPKI</sequence>
<evidence type="ECO:0000313" key="2">
    <source>
        <dbReference type="Proteomes" id="UP000293952"/>
    </source>
</evidence>
<evidence type="ECO:0000313" key="1">
    <source>
        <dbReference type="EMBL" id="RYM32080.1"/>
    </source>
</evidence>
<gene>
    <name evidence="1" type="ORF">ERX46_15470</name>
</gene>
<protein>
    <recommendedName>
        <fullName evidence="3">Lipocalin-like domain-containing protein</fullName>
    </recommendedName>
</protein>
<keyword evidence="2" id="KW-1185">Reference proteome</keyword>
<proteinExistence type="predicted"/>
<dbReference type="PROSITE" id="PS51257">
    <property type="entry name" value="PROKAR_LIPOPROTEIN"/>
    <property type="match status" value="1"/>
</dbReference>
<dbReference type="OrthoDB" id="1467750at2"/>
<comment type="caution">
    <text evidence="1">The sequence shown here is derived from an EMBL/GenBank/DDBJ whole genome shotgun (WGS) entry which is preliminary data.</text>
</comment>
<accession>A0A4Q4KH56</accession>
<name>A0A4Q4KH56_9FLAO</name>
<organism evidence="1 2">
    <name type="scientific">Brumimicrobium glaciale</name>
    <dbReference type="NCBI Taxonomy" id="200475"/>
    <lineage>
        <taxon>Bacteria</taxon>
        <taxon>Pseudomonadati</taxon>
        <taxon>Bacteroidota</taxon>
        <taxon>Flavobacteriia</taxon>
        <taxon>Flavobacteriales</taxon>
        <taxon>Crocinitomicaceae</taxon>
        <taxon>Brumimicrobium</taxon>
    </lineage>
</organism>